<name>A0A5M3MSD5_CONPW</name>
<dbReference type="OMA" id="KPRAYWL"/>
<dbReference type="Gene3D" id="3.40.30.10">
    <property type="entry name" value="Glutaredoxin"/>
    <property type="match status" value="1"/>
</dbReference>
<dbReference type="GeneID" id="19207734"/>
<proteinExistence type="predicted"/>
<dbReference type="GO" id="GO:0015038">
    <property type="term" value="F:glutathione disulfide oxidoreductase activity"/>
    <property type="evidence" value="ECO:0007669"/>
    <property type="project" value="TreeGrafter"/>
</dbReference>
<organism evidence="1 2">
    <name type="scientific">Coniophora puteana (strain RWD-64-598)</name>
    <name type="common">Brown rot fungus</name>
    <dbReference type="NCBI Taxonomy" id="741705"/>
    <lineage>
        <taxon>Eukaryota</taxon>
        <taxon>Fungi</taxon>
        <taxon>Dikarya</taxon>
        <taxon>Basidiomycota</taxon>
        <taxon>Agaricomycotina</taxon>
        <taxon>Agaricomycetes</taxon>
        <taxon>Agaricomycetidae</taxon>
        <taxon>Boletales</taxon>
        <taxon>Coniophorineae</taxon>
        <taxon>Coniophoraceae</taxon>
        <taxon>Coniophora</taxon>
    </lineage>
</organism>
<keyword evidence="2" id="KW-1185">Reference proteome</keyword>
<dbReference type="OrthoDB" id="423313at2759"/>
<dbReference type="KEGG" id="cput:CONPUDRAFT_55596"/>
<protein>
    <submittedName>
        <fullName evidence="1">Uncharacterized protein</fullName>
    </submittedName>
</protein>
<dbReference type="GO" id="GO:0034599">
    <property type="term" value="P:cellular response to oxidative stress"/>
    <property type="evidence" value="ECO:0007669"/>
    <property type="project" value="TreeGrafter"/>
</dbReference>
<dbReference type="GO" id="GO:0000324">
    <property type="term" value="C:fungal-type vacuole"/>
    <property type="evidence" value="ECO:0007669"/>
    <property type="project" value="TreeGrafter"/>
</dbReference>
<dbReference type="PANTHER" id="PTHR45694">
    <property type="entry name" value="GLUTAREDOXIN 2"/>
    <property type="match status" value="1"/>
</dbReference>
<accession>A0A5M3MSD5</accession>
<dbReference type="RefSeq" id="XP_007768207.1">
    <property type="nucleotide sequence ID" value="XM_007770017.1"/>
</dbReference>
<dbReference type="InterPro" id="IPR036249">
    <property type="entry name" value="Thioredoxin-like_sf"/>
</dbReference>
<sequence length="189" mass="20744">MGRPHRADVHPPVKPHVKTAVPALVLTPEEELAAVSAFLAVLPSNTIPKSVDPAKPIDPQLVLDFNVRAPSARKELDQTVKETWARYPVMAFAKKHSAVSREVVRMLESMQLAPAPKVFEVDQRSDKAVLFPLIERITGATEFPVLVIGGKPQYGIDALRKMHESGELKELVEAAGAQVDGAHRKKGRR</sequence>
<dbReference type="PANTHER" id="PTHR45694:SF5">
    <property type="entry name" value="GLUTAREDOXIN 2"/>
    <property type="match status" value="1"/>
</dbReference>
<reference evidence="2" key="1">
    <citation type="journal article" date="2012" name="Science">
        <title>The Paleozoic origin of enzymatic lignin decomposition reconstructed from 31 fungal genomes.</title>
        <authorList>
            <person name="Floudas D."/>
            <person name="Binder M."/>
            <person name="Riley R."/>
            <person name="Barry K."/>
            <person name="Blanchette R.A."/>
            <person name="Henrissat B."/>
            <person name="Martinez A.T."/>
            <person name="Otillar R."/>
            <person name="Spatafora J.W."/>
            <person name="Yadav J.S."/>
            <person name="Aerts A."/>
            <person name="Benoit I."/>
            <person name="Boyd A."/>
            <person name="Carlson A."/>
            <person name="Copeland A."/>
            <person name="Coutinho P.M."/>
            <person name="de Vries R.P."/>
            <person name="Ferreira P."/>
            <person name="Findley K."/>
            <person name="Foster B."/>
            <person name="Gaskell J."/>
            <person name="Glotzer D."/>
            <person name="Gorecki P."/>
            <person name="Heitman J."/>
            <person name="Hesse C."/>
            <person name="Hori C."/>
            <person name="Igarashi K."/>
            <person name="Jurgens J.A."/>
            <person name="Kallen N."/>
            <person name="Kersten P."/>
            <person name="Kohler A."/>
            <person name="Kuees U."/>
            <person name="Kumar T.K.A."/>
            <person name="Kuo A."/>
            <person name="LaButti K."/>
            <person name="Larrondo L.F."/>
            <person name="Lindquist E."/>
            <person name="Ling A."/>
            <person name="Lombard V."/>
            <person name="Lucas S."/>
            <person name="Lundell T."/>
            <person name="Martin R."/>
            <person name="McLaughlin D.J."/>
            <person name="Morgenstern I."/>
            <person name="Morin E."/>
            <person name="Murat C."/>
            <person name="Nagy L.G."/>
            <person name="Nolan M."/>
            <person name="Ohm R.A."/>
            <person name="Patyshakuliyeva A."/>
            <person name="Rokas A."/>
            <person name="Ruiz-Duenas F.J."/>
            <person name="Sabat G."/>
            <person name="Salamov A."/>
            <person name="Samejima M."/>
            <person name="Schmutz J."/>
            <person name="Slot J.C."/>
            <person name="St John F."/>
            <person name="Stenlid J."/>
            <person name="Sun H."/>
            <person name="Sun S."/>
            <person name="Syed K."/>
            <person name="Tsang A."/>
            <person name="Wiebenga A."/>
            <person name="Young D."/>
            <person name="Pisabarro A."/>
            <person name="Eastwood D.C."/>
            <person name="Martin F."/>
            <person name="Cullen D."/>
            <person name="Grigoriev I.V."/>
            <person name="Hibbett D.S."/>
        </authorList>
    </citation>
    <scope>NUCLEOTIDE SEQUENCE [LARGE SCALE GENOMIC DNA]</scope>
    <source>
        <strain evidence="2">RWD-64-598 SS2</strain>
    </source>
</reference>
<evidence type="ECO:0000313" key="2">
    <source>
        <dbReference type="Proteomes" id="UP000053558"/>
    </source>
</evidence>
<dbReference type="PROSITE" id="PS51354">
    <property type="entry name" value="GLUTAREDOXIN_2"/>
    <property type="match status" value="1"/>
</dbReference>
<dbReference type="GO" id="GO:0005801">
    <property type="term" value="C:cis-Golgi network"/>
    <property type="evidence" value="ECO:0007669"/>
    <property type="project" value="TreeGrafter"/>
</dbReference>
<dbReference type="GO" id="GO:0005796">
    <property type="term" value="C:Golgi lumen"/>
    <property type="evidence" value="ECO:0007669"/>
    <property type="project" value="TreeGrafter"/>
</dbReference>
<dbReference type="Proteomes" id="UP000053558">
    <property type="component" value="Unassembled WGS sequence"/>
</dbReference>
<dbReference type="AlphaFoldDB" id="A0A5M3MSD5"/>
<comment type="caution">
    <text evidence="1">The sequence shown here is derived from an EMBL/GenBank/DDBJ whole genome shotgun (WGS) entry which is preliminary data.</text>
</comment>
<dbReference type="SUPFAM" id="SSF52833">
    <property type="entry name" value="Thioredoxin-like"/>
    <property type="match status" value="1"/>
</dbReference>
<evidence type="ECO:0000313" key="1">
    <source>
        <dbReference type="EMBL" id="EIW81441.1"/>
    </source>
</evidence>
<dbReference type="EMBL" id="JH711578">
    <property type="protein sequence ID" value="EIW81441.1"/>
    <property type="molecule type" value="Genomic_DNA"/>
</dbReference>
<gene>
    <name evidence="1" type="ORF">CONPUDRAFT_55596</name>
</gene>